<feature type="region of interest" description="Disordered" evidence="1">
    <location>
        <begin position="1"/>
        <end position="35"/>
    </location>
</feature>
<keyword evidence="4" id="KW-1185">Reference proteome</keyword>
<gene>
    <name evidence="2" type="ORF">PTTG_26119</name>
</gene>
<evidence type="ECO:0000313" key="2">
    <source>
        <dbReference type="EMBL" id="OAV97299.1"/>
    </source>
</evidence>
<dbReference type="PANTHER" id="PTHR33069">
    <property type="entry name" value="CHROMOSOME 7, WHOLE GENOME SHOTGUN SEQUENCE-RELATED"/>
    <property type="match status" value="1"/>
</dbReference>
<evidence type="ECO:0000313" key="4">
    <source>
        <dbReference type="Proteomes" id="UP000005240"/>
    </source>
</evidence>
<dbReference type="EnsemblFungi" id="PTTG_26119-t43_2">
    <property type="protein sequence ID" value="PTTG_26119-t43_2-p1"/>
    <property type="gene ID" value="PTTG_26119"/>
</dbReference>
<dbReference type="OrthoDB" id="2498948at2759"/>
<feature type="compositionally biased region" description="Polar residues" evidence="1">
    <location>
        <begin position="1"/>
        <end position="12"/>
    </location>
</feature>
<dbReference type="EMBL" id="ADAS02000014">
    <property type="protein sequence ID" value="OAV97299.1"/>
    <property type="molecule type" value="Genomic_DNA"/>
</dbReference>
<reference evidence="2" key="1">
    <citation type="submission" date="2009-11" db="EMBL/GenBank/DDBJ databases">
        <authorList>
            <consortium name="The Broad Institute Genome Sequencing Platform"/>
            <person name="Ward D."/>
            <person name="Feldgarden M."/>
            <person name="Earl A."/>
            <person name="Young S.K."/>
            <person name="Zeng Q."/>
            <person name="Koehrsen M."/>
            <person name="Alvarado L."/>
            <person name="Berlin A."/>
            <person name="Bochicchio J."/>
            <person name="Borenstein D."/>
            <person name="Chapman S.B."/>
            <person name="Chen Z."/>
            <person name="Engels R."/>
            <person name="Freedman E."/>
            <person name="Gellesch M."/>
            <person name="Goldberg J."/>
            <person name="Griggs A."/>
            <person name="Gujja S."/>
            <person name="Heilman E."/>
            <person name="Heiman D."/>
            <person name="Hepburn T."/>
            <person name="Howarth C."/>
            <person name="Jen D."/>
            <person name="Larson L."/>
            <person name="Lewis B."/>
            <person name="Mehta T."/>
            <person name="Park D."/>
            <person name="Pearson M."/>
            <person name="Roberts A."/>
            <person name="Saif S."/>
            <person name="Shea T."/>
            <person name="Shenoy N."/>
            <person name="Sisk P."/>
            <person name="Stolte C."/>
            <person name="Sykes S."/>
            <person name="Thomson T."/>
            <person name="Walk T."/>
            <person name="White J."/>
            <person name="Yandava C."/>
            <person name="Izard J."/>
            <person name="Baranova O.V."/>
            <person name="Blanton J.M."/>
            <person name="Tanner A.C."/>
            <person name="Dewhirst F.E."/>
            <person name="Haas B."/>
            <person name="Nusbaum C."/>
            <person name="Birren B."/>
        </authorList>
    </citation>
    <scope>NUCLEOTIDE SEQUENCE [LARGE SCALE GENOMIC DNA]</scope>
    <source>
        <strain evidence="2">1-1 BBBD Race 1</strain>
    </source>
</reference>
<reference evidence="3" key="4">
    <citation type="submission" date="2025-05" db="UniProtKB">
        <authorList>
            <consortium name="EnsemblFungi"/>
        </authorList>
    </citation>
    <scope>IDENTIFICATION</scope>
    <source>
        <strain evidence="3">isolate 1-1 / race 1 (BBBD)</strain>
    </source>
</reference>
<dbReference type="AlphaFoldDB" id="A0A180GY50"/>
<sequence length="384" mass="44413">MEQTSSLPSDSALQALEDRLPKYDTGPPSVKLKDVLTQDELDEKNKLLDELESRLLPSIQEQLGPLVASLGLRSDSKRNFGLTYNILSTLEETCWNTILCIESVSGDMKMISTHDYHFERCKFYRCCELMFIPSNLSDHLHRLFMHSIELIKASKVSRNYAETTECQNLERRILRDAAEFSDYTRQTIKWLQGSDLYIIQEEWREKEDQLDVLLQVFTDLTHPTSVRQRNNTSALRKHVNELAELTIPLVKLTRIFSKKVSNTATTKLPFTLDTNLNSRTLCTLHELPESIERYFYQLVKAFRDAYTTNELVDRQIVIGYPLRHISHILETTLVLLALYLIPLPTTDTNHDSPESIYKAWFSAWQEAWHGAFNNISCALQTFEG</sequence>
<reference evidence="3 4" key="3">
    <citation type="journal article" date="2017" name="G3 (Bethesda)">
        <title>Comparative analysis highlights variable genome content of wheat rusts and divergence of the mating loci.</title>
        <authorList>
            <person name="Cuomo C.A."/>
            <person name="Bakkeren G."/>
            <person name="Khalil H.B."/>
            <person name="Panwar V."/>
            <person name="Joly D."/>
            <person name="Linning R."/>
            <person name="Sakthikumar S."/>
            <person name="Song X."/>
            <person name="Adiconis X."/>
            <person name="Fan L."/>
            <person name="Goldberg J.M."/>
            <person name="Levin J.Z."/>
            <person name="Young S."/>
            <person name="Zeng Q."/>
            <person name="Anikster Y."/>
            <person name="Bruce M."/>
            <person name="Wang M."/>
            <person name="Yin C."/>
            <person name="McCallum B."/>
            <person name="Szabo L.J."/>
            <person name="Hulbert S."/>
            <person name="Chen X."/>
            <person name="Fellers J.P."/>
        </authorList>
    </citation>
    <scope>NUCLEOTIDE SEQUENCE</scope>
    <source>
        <strain evidence="3">isolate 1-1 / race 1 (BBBD)</strain>
        <strain evidence="4">Isolate 1-1 / race 1 (BBBD)</strain>
    </source>
</reference>
<accession>A0A180GY50</accession>
<protein>
    <submittedName>
        <fullName evidence="2 3">Uncharacterized protein</fullName>
    </submittedName>
</protein>
<dbReference type="Proteomes" id="UP000005240">
    <property type="component" value="Unassembled WGS sequence"/>
</dbReference>
<reference evidence="2" key="2">
    <citation type="submission" date="2016-05" db="EMBL/GenBank/DDBJ databases">
        <title>Comparative analysis highlights variable genome content of wheat rusts and divergence of the mating loci.</title>
        <authorList>
            <person name="Cuomo C.A."/>
            <person name="Bakkeren G."/>
            <person name="Szabo L."/>
            <person name="Khalil H."/>
            <person name="Joly D."/>
            <person name="Goldberg J."/>
            <person name="Young S."/>
            <person name="Zeng Q."/>
            <person name="Fellers J."/>
        </authorList>
    </citation>
    <scope>NUCLEOTIDE SEQUENCE [LARGE SCALE GENOMIC DNA]</scope>
    <source>
        <strain evidence="2">1-1 BBBD Race 1</strain>
    </source>
</reference>
<proteinExistence type="predicted"/>
<dbReference type="VEuPathDB" id="FungiDB:PTTG_26119"/>
<dbReference type="PANTHER" id="PTHR33069:SF3">
    <property type="entry name" value="DYNEIN HEAVY CHAIN TAIL DOMAIN-CONTAINING PROTEIN"/>
    <property type="match status" value="1"/>
</dbReference>
<evidence type="ECO:0000256" key="1">
    <source>
        <dbReference type="SAM" id="MobiDB-lite"/>
    </source>
</evidence>
<name>A0A180GY50_PUCT1</name>
<evidence type="ECO:0000313" key="3">
    <source>
        <dbReference type="EnsemblFungi" id="PTTG_26119-t43_2-p1"/>
    </source>
</evidence>
<organism evidence="2">
    <name type="scientific">Puccinia triticina (isolate 1-1 / race 1 (BBBD))</name>
    <name type="common">Brown leaf rust fungus</name>
    <dbReference type="NCBI Taxonomy" id="630390"/>
    <lineage>
        <taxon>Eukaryota</taxon>
        <taxon>Fungi</taxon>
        <taxon>Dikarya</taxon>
        <taxon>Basidiomycota</taxon>
        <taxon>Pucciniomycotina</taxon>
        <taxon>Pucciniomycetes</taxon>
        <taxon>Pucciniales</taxon>
        <taxon>Pucciniaceae</taxon>
        <taxon>Puccinia</taxon>
    </lineage>
</organism>